<gene>
    <name evidence="2" type="ORF">N7539_007713</name>
</gene>
<keyword evidence="3" id="KW-1185">Reference proteome</keyword>
<evidence type="ECO:0000313" key="3">
    <source>
        <dbReference type="Proteomes" id="UP001148312"/>
    </source>
</evidence>
<accession>A0A9W9WU87</accession>
<sequence length="142" mass="15949">MDDDYVAEVLAREARDTSRKYQTEGLAAPTNDAPKPNTRFLRHLIKESESHNSALKRKEEKEARDRLRHLHGRPEERPVSKLAPSSQKSRDVPAGTSAADRKRRDEHLDRSRQDETEVDGLALETTTAAHRELVTGDGTGIA</sequence>
<name>A0A9W9WU87_9EURO</name>
<dbReference type="RefSeq" id="XP_056787179.1">
    <property type="nucleotide sequence ID" value="XM_056937314.1"/>
</dbReference>
<dbReference type="GeneID" id="81627563"/>
<dbReference type="AlphaFoldDB" id="A0A9W9WU87"/>
<reference evidence="2" key="1">
    <citation type="submission" date="2022-12" db="EMBL/GenBank/DDBJ databases">
        <authorList>
            <person name="Petersen C."/>
        </authorList>
    </citation>
    <scope>NUCLEOTIDE SEQUENCE</scope>
    <source>
        <strain evidence="2">IBT 30728</strain>
    </source>
</reference>
<dbReference type="PANTHER" id="PTHR40132:SF1">
    <property type="entry name" value="PRE-MRNA-SPLICING FACTOR 38B"/>
    <property type="match status" value="1"/>
</dbReference>
<evidence type="ECO:0000256" key="1">
    <source>
        <dbReference type="SAM" id="MobiDB-lite"/>
    </source>
</evidence>
<dbReference type="EMBL" id="JAPWDQ010000011">
    <property type="protein sequence ID" value="KAJ5475426.1"/>
    <property type="molecule type" value="Genomic_DNA"/>
</dbReference>
<feature type="compositionally biased region" description="Basic and acidic residues" evidence="1">
    <location>
        <begin position="99"/>
        <end position="115"/>
    </location>
</feature>
<organism evidence="2 3">
    <name type="scientific">Penicillium diatomitis</name>
    <dbReference type="NCBI Taxonomy" id="2819901"/>
    <lineage>
        <taxon>Eukaryota</taxon>
        <taxon>Fungi</taxon>
        <taxon>Dikarya</taxon>
        <taxon>Ascomycota</taxon>
        <taxon>Pezizomycotina</taxon>
        <taxon>Eurotiomycetes</taxon>
        <taxon>Eurotiomycetidae</taxon>
        <taxon>Eurotiales</taxon>
        <taxon>Aspergillaceae</taxon>
        <taxon>Penicillium</taxon>
    </lineage>
</organism>
<evidence type="ECO:0000313" key="2">
    <source>
        <dbReference type="EMBL" id="KAJ5475426.1"/>
    </source>
</evidence>
<proteinExistence type="predicted"/>
<reference evidence="2" key="2">
    <citation type="journal article" date="2023" name="IMA Fungus">
        <title>Comparative genomic study of the Penicillium genus elucidates a diverse pangenome and 15 lateral gene transfer events.</title>
        <authorList>
            <person name="Petersen C."/>
            <person name="Sorensen T."/>
            <person name="Nielsen M.R."/>
            <person name="Sondergaard T.E."/>
            <person name="Sorensen J.L."/>
            <person name="Fitzpatrick D.A."/>
            <person name="Frisvad J.C."/>
            <person name="Nielsen K.L."/>
        </authorList>
    </citation>
    <scope>NUCLEOTIDE SEQUENCE</scope>
    <source>
        <strain evidence="2">IBT 30728</strain>
    </source>
</reference>
<protein>
    <submittedName>
        <fullName evidence="2">Uncharacterized protein</fullName>
    </submittedName>
</protein>
<comment type="caution">
    <text evidence="2">The sequence shown here is derived from an EMBL/GenBank/DDBJ whole genome shotgun (WGS) entry which is preliminary data.</text>
</comment>
<dbReference type="Proteomes" id="UP001148312">
    <property type="component" value="Unassembled WGS sequence"/>
</dbReference>
<feature type="region of interest" description="Disordered" evidence="1">
    <location>
        <begin position="1"/>
        <end position="142"/>
    </location>
</feature>
<feature type="compositionally biased region" description="Basic and acidic residues" evidence="1">
    <location>
        <begin position="44"/>
        <end position="65"/>
    </location>
</feature>
<dbReference type="PANTHER" id="PTHR40132">
    <property type="entry name" value="PRE-MRNA-SPLICING FACTOR 38B"/>
    <property type="match status" value="1"/>
</dbReference>
<feature type="compositionally biased region" description="Basic and acidic residues" evidence="1">
    <location>
        <begin position="10"/>
        <end position="22"/>
    </location>
</feature>